<evidence type="ECO:0000313" key="4">
    <source>
        <dbReference type="EMBL" id="MBB4924099.1"/>
    </source>
</evidence>
<dbReference type="AlphaFoldDB" id="A0A7W7R2A2"/>
<dbReference type="InterPro" id="IPR000182">
    <property type="entry name" value="GNAT_dom"/>
</dbReference>
<accession>A0A7W7R2A2</accession>
<evidence type="ECO:0000259" key="3">
    <source>
        <dbReference type="PROSITE" id="PS51186"/>
    </source>
</evidence>
<proteinExistence type="predicted"/>
<protein>
    <submittedName>
        <fullName evidence="4">GNAT superfamily N-acetyltransferase</fullName>
    </submittedName>
</protein>
<dbReference type="PROSITE" id="PS51186">
    <property type="entry name" value="GNAT"/>
    <property type="match status" value="1"/>
</dbReference>
<evidence type="ECO:0000256" key="2">
    <source>
        <dbReference type="ARBA" id="ARBA00023315"/>
    </source>
</evidence>
<dbReference type="InterPro" id="IPR050832">
    <property type="entry name" value="Bact_Acetyltransf"/>
</dbReference>
<keyword evidence="2" id="KW-0012">Acyltransferase</keyword>
<evidence type="ECO:0000256" key="1">
    <source>
        <dbReference type="ARBA" id="ARBA00022679"/>
    </source>
</evidence>
<keyword evidence="1 4" id="KW-0808">Transferase</keyword>
<dbReference type="SUPFAM" id="SSF55729">
    <property type="entry name" value="Acyl-CoA N-acyltransferases (Nat)"/>
    <property type="match status" value="1"/>
</dbReference>
<dbReference type="GO" id="GO:0016747">
    <property type="term" value="F:acyltransferase activity, transferring groups other than amino-acyl groups"/>
    <property type="evidence" value="ECO:0007669"/>
    <property type="project" value="InterPro"/>
</dbReference>
<evidence type="ECO:0000313" key="5">
    <source>
        <dbReference type="Proteomes" id="UP000540506"/>
    </source>
</evidence>
<dbReference type="InterPro" id="IPR016181">
    <property type="entry name" value="Acyl_CoA_acyltransferase"/>
</dbReference>
<dbReference type="PANTHER" id="PTHR43877">
    <property type="entry name" value="AMINOALKYLPHOSPHONATE N-ACETYLTRANSFERASE-RELATED-RELATED"/>
    <property type="match status" value="1"/>
</dbReference>
<name>A0A7W7R2A2_KITKI</name>
<keyword evidence="5" id="KW-1185">Reference proteome</keyword>
<dbReference type="RefSeq" id="WP_184936102.1">
    <property type="nucleotide sequence ID" value="NZ_JACHJV010000001.1"/>
</dbReference>
<feature type="domain" description="N-acetyltransferase" evidence="3">
    <location>
        <begin position="1"/>
        <end position="169"/>
    </location>
</feature>
<dbReference type="EMBL" id="JACHJV010000001">
    <property type="protein sequence ID" value="MBB4924099.1"/>
    <property type="molecule type" value="Genomic_DNA"/>
</dbReference>
<dbReference type="Proteomes" id="UP000540506">
    <property type="component" value="Unassembled WGS sequence"/>
</dbReference>
<dbReference type="Gene3D" id="3.40.630.30">
    <property type="match status" value="1"/>
</dbReference>
<comment type="caution">
    <text evidence="4">The sequence shown here is derived from an EMBL/GenBank/DDBJ whole genome shotgun (WGS) entry which is preliminary data.</text>
</comment>
<sequence length="172" mass="19092">MKIRTGSSDDVPAMLALADTAVAWLTAQGRTGQWGSEPWSARPAEGERMHRYARDYLVRIAEDADGQVVGVCVLAEELSDYVVPADIPDLYVRFLLTDRSRSGSGIGAALIRDAREEAVRRGLKLLRVDCFRSEDRALVRQYQALGFTESLAFDIPRPDGSVWPGQILEIRL</sequence>
<gene>
    <name evidence="4" type="ORF">FHR34_003092</name>
</gene>
<organism evidence="4 5">
    <name type="scientific">Kitasatospora kifunensis</name>
    <name type="common">Streptomyces kifunensis</name>
    <dbReference type="NCBI Taxonomy" id="58351"/>
    <lineage>
        <taxon>Bacteria</taxon>
        <taxon>Bacillati</taxon>
        <taxon>Actinomycetota</taxon>
        <taxon>Actinomycetes</taxon>
        <taxon>Kitasatosporales</taxon>
        <taxon>Streptomycetaceae</taxon>
        <taxon>Kitasatospora</taxon>
    </lineage>
</organism>
<dbReference type="Pfam" id="PF00583">
    <property type="entry name" value="Acetyltransf_1"/>
    <property type="match status" value="1"/>
</dbReference>
<dbReference type="CDD" id="cd04301">
    <property type="entry name" value="NAT_SF"/>
    <property type="match status" value="1"/>
</dbReference>
<reference evidence="4 5" key="1">
    <citation type="submission" date="2020-08" db="EMBL/GenBank/DDBJ databases">
        <title>Sequencing the genomes of 1000 actinobacteria strains.</title>
        <authorList>
            <person name="Klenk H.-P."/>
        </authorList>
    </citation>
    <scope>NUCLEOTIDE SEQUENCE [LARGE SCALE GENOMIC DNA]</scope>
    <source>
        <strain evidence="4 5">DSM 41654</strain>
    </source>
</reference>